<dbReference type="OrthoDB" id="541276at2759"/>
<keyword evidence="5 16" id="KW-0418">Kinase</keyword>
<feature type="active site" description="Proton acceptor" evidence="9">
    <location>
        <position position="139"/>
    </location>
</feature>
<proteinExistence type="inferred from homology"/>
<feature type="domain" description="Protein kinase" evidence="15">
    <location>
        <begin position="15"/>
        <end position="268"/>
    </location>
</feature>
<dbReference type="EC" id="2.7.11.1" evidence="1"/>
<dbReference type="Gene3D" id="1.10.510.10">
    <property type="entry name" value="Transferase(Phosphotransferase) domain 1"/>
    <property type="match status" value="1"/>
</dbReference>
<dbReference type="InterPro" id="IPR000719">
    <property type="entry name" value="Prot_kinase_dom"/>
</dbReference>
<dbReference type="FunFam" id="1.10.510.10:FF:000592">
    <property type="entry name" value="CAMK family protein kinase"/>
    <property type="match status" value="1"/>
</dbReference>
<evidence type="ECO:0000256" key="8">
    <source>
        <dbReference type="ARBA" id="ARBA00048679"/>
    </source>
</evidence>
<keyword evidence="14" id="KW-0812">Transmembrane</keyword>
<evidence type="ECO:0000256" key="5">
    <source>
        <dbReference type="ARBA" id="ARBA00022777"/>
    </source>
</evidence>
<comment type="caution">
    <text evidence="16">The sequence shown here is derived from an EMBL/GenBank/DDBJ whole genome shotgun (WGS) entry which is preliminary data.</text>
</comment>
<sequence>MTEDNNDVPQTVGQYLIIKILGSGAFATVYLAQHTITLAMVALKCIQKRKLKNQAEFELLQREINLFRAMDHPFISSFFEVLEDEKNFYIAMEMVENGSLLDLINNNKGLSESQARRVFIQLLTVMQYLHYEKHVVHRDLKAENVLLDRFYNVRLVDFGLSKAFSKNDPFLQTTCGSPAYVAPEIIKELPYTSDADIWSLGILLYAMVCGTLPFNGDNISLMLQQIISINPPVPNHLSPELKNLISKLLIKDPNARIKLPDILKHSWIVDYEDPKGLLDDLESIKNLSLVHSNEVDAGVMSEMRILGYDTAGIAQDLSQNTINQRTAAYKMLKRQKTIDEIKVWQEKRDQRVQTKPKAAHAISVLNGNGKFRPTVIQPRRWKRGHHAKS</sequence>
<dbReference type="InterPro" id="IPR017441">
    <property type="entry name" value="Protein_kinase_ATP_BS"/>
</dbReference>
<feature type="cross-link" description="Glycyl lysine isopeptide (Lys-Gly) (interchain with G-Cter in SUMO2)" evidence="11">
    <location>
        <position position="141"/>
    </location>
</feature>
<dbReference type="Proteomes" id="UP000179807">
    <property type="component" value="Unassembled WGS sequence"/>
</dbReference>
<dbReference type="SMART" id="SM00220">
    <property type="entry name" value="S_TKc"/>
    <property type="match status" value="1"/>
</dbReference>
<dbReference type="InterPro" id="IPR011009">
    <property type="entry name" value="Kinase-like_dom_sf"/>
</dbReference>
<dbReference type="PROSITE" id="PS50011">
    <property type="entry name" value="PROTEIN_KINASE_DOM"/>
    <property type="match status" value="1"/>
</dbReference>
<comment type="catalytic activity">
    <reaction evidence="8">
        <text>L-seryl-[protein] + ATP = O-phospho-L-seryl-[protein] + ADP + H(+)</text>
        <dbReference type="Rhea" id="RHEA:17989"/>
        <dbReference type="Rhea" id="RHEA-COMP:9863"/>
        <dbReference type="Rhea" id="RHEA-COMP:11604"/>
        <dbReference type="ChEBI" id="CHEBI:15378"/>
        <dbReference type="ChEBI" id="CHEBI:29999"/>
        <dbReference type="ChEBI" id="CHEBI:30616"/>
        <dbReference type="ChEBI" id="CHEBI:83421"/>
        <dbReference type="ChEBI" id="CHEBI:456216"/>
        <dbReference type="EC" id="2.7.11.1"/>
    </reaction>
</comment>
<dbReference type="Pfam" id="PF00069">
    <property type="entry name" value="Pkinase"/>
    <property type="match status" value="1"/>
</dbReference>
<dbReference type="FunFam" id="3.30.200.20:FF:000042">
    <property type="entry name" value="Aurora kinase A"/>
    <property type="match status" value="1"/>
</dbReference>
<feature type="binding site" evidence="10 12">
    <location>
        <position position="44"/>
    </location>
    <ligand>
        <name>ATP</name>
        <dbReference type="ChEBI" id="CHEBI:30616"/>
    </ligand>
</feature>
<evidence type="ECO:0000313" key="16">
    <source>
        <dbReference type="EMBL" id="OHS97673.1"/>
    </source>
</evidence>
<comment type="catalytic activity">
    <reaction evidence="7">
        <text>L-threonyl-[protein] + ATP = O-phospho-L-threonyl-[protein] + ADP + H(+)</text>
        <dbReference type="Rhea" id="RHEA:46608"/>
        <dbReference type="Rhea" id="RHEA-COMP:11060"/>
        <dbReference type="Rhea" id="RHEA-COMP:11605"/>
        <dbReference type="ChEBI" id="CHEBI:15378"/>
        <dbReference type="ChEBI" id="CHEBI:30013"/>
        <dbReference type="ChEBI" id="CHEBI:30616"/>
        <dbReference type="ChEBI" id="CHEBI:61977"/>
        <dbReference type="ChEBI" id="CHEBI:456216"/>
        <dbReference type="EC" id="2.7.11.1"/>
    </reaction>
</comment>
<evidence type="ECO:0000256" key="10">
    <source>
        <dbReference type="PIRSR" id="PIRSR630616-2"/>
    </source>
</evidence>
<feature type="transmembrane region" description="Helical" evidence="14">
    <location>
        <begin position="20"/>
        <end position="43"/>
    </location>
</feature>
<dbReference type="SUPFAM" id="SSF56112">
    <property type="entry name" value="Protein kinase-like (PK-like)"/>
    <property type="match status" value="1"/>
</dbReference>
<dbReference type="InterPro" id="IPR008271">
    <property type="entry name" value="Ser/Thr_kinase_AS"/>
</dbReference>
<dbReference type="EMBL" id="MLAK01001102">
    <property type="protein sequence ID" value="OHS97673.1"/>
    <property type="molecule type" value="Genomic_DNA"/>
</dbReference>
<evidence type="ECO:0000256" key="3">
    <source>
        <dbReference type="ARBA" id="ARBA00022679"/>
    </source>
</evidence>
<evidence type="ECO:0000256" key="2">
    <source>
        <dbReference type="ARBA" id="ARBA00022527"/>
    </source>
</evidence>
<dbReference type="InterPro" id="IPR030616">
    <property type="entry name" value="Aur-like"/>
</dbReference>
<keyword evidence="2 13" id="KW-0723">Serine/threonine-protein kinase</keyword>
<evidence type="ECO:0000256" key="6">
    <source>
        <dbReference type="ARBA" id="ARBA00022840"/>
    </source>
</evidence>
<gene>
    <name evidence="16" type="ORF">TRFO_36105</name>
</gene>
<dbReference type="VEuPathDB" id="TrichDB:TRFO_36105"/>
<evidence type="ECO:0000256" key="11">
    <source>
        <dbReference type="PIRSR" id="PIRSR630616-3"/>
    </source>
</evidence>
<dbReference type="CDD" id="cd14003">
    <property type="entry name" value="STKc_AMPK-like"/>
    <property type="match status" value="1"/>
</dbReference>
<protein>
    <recommendedName>
        <fullName evidence="1">non-specific serine/threonine protein kinase</fullName>
        <ecNumber evidence="1">2.7.11.1</ecNumber>
    </recommendedName>
</protein>
<keyword evidence="14" id="KW-0472">Membrane</keyword>
<evidence type="ECO:0000256" key="12">
    <source>
        <dbReference type="PROSITE-ProRule" id="PRU10141"/>
    </source>
</evidence>
<feature type="binding site" evidence="10">
    <location>
        <begin position="143"/>
        <end position="144"/>
    </location>
    <ligand>
        <name>ATP</name>
        <dbReference type="ChEBI" id="CHEBI:30616"/>
    </ligand>
</feature>
<evidence type="ECO:0000256" key="1">
    <source>
        <dbReference type="ARBA" id="ARBA00012513"/>
    </source>
</evidence>
<evidence type="ECO:0000256" key="7">
    <source>
        <dbReference type="ARBA" id="ARBA00047899"/>
    </source>
</evidence>
<keyword evidence="3" id="KW-0808">Transferase</keyword>
<feature type="binding site" evidence="10">
    <location>
        <position position="157"/>
    </location>
    <ligand>
        <name>ATP</name>
        <dbReference type="ChEBI" id="CHEBI:30616"/>
    </ligand>
</feature>
<evidence type="ECO:0000256" key="4">
    <source>
        <dbReference type="ARBA" id="ARBA00022741"/>
    </source>
</evidence>
<dbReference type="PROSITE" id="PS00107">
    <property type="entry name" value="PROTEIN_KINASE_ATP"/>
    <property type="match status" value="1"/>
</dbReference>
<keyword evidence="14" id="KW-1133">Transmembrane helix</keyword>
<dbReference type="AlphaFoldDB" id="A0A1J4JG76"/>
<dbReference type="PROSITE" id="PS00108">
    <property type="entry name" value="PROTEIN_KINASE_ST"/>
    <property type="match status" value="1"/>
</dbReference>
<evidence type="ECO:0000313" key="17">
    <source>
        <dbReference type="Proteomes" id="UP000179807"/>
    </source>
</evidence>
<dbReference type="GO" id="GO:0004674">
    <property type="term" value="F:protein serine/threonine kinase activity"/>
    <property type="evidence" value="ECO:0007669"/>
    <property type="project" value="UniProtKB-KW"/>
</dbReference>
<keyword evidence="6 10" id="KW-0067">ATP-binding</keyword>
<comment type="similarity">
    <text evidence="13">Belongs to the protein kinase superfamily.</text>
</comment>
<organism evidence="16 17">
    <name type="scientific">Tritrichomonas foetus</name>
    <dbReference type="NCBI Taxonomy" id="1144522"/>
    <lineage>
        <taxon>Eukaryota</taxon>
        <taxon>Metamonada</taxon>
        <taxon>Parabasalia</taxon>
        <taxon>Tritrichomonadida</taxon>
        <taxon>Tritrichomonadidae</taxon>
        <taxon>Tritrichomonas</taxon>
    </lineage>
</organism>
<dbReference type="GeneID" id="94845338"/>
<dbReference type="PANTHER" id="PTHR24350">
    <property type="entry name" value="SERINE/THREONINE-PROTEIN KINASE IAL-RELATED"/>
    <property type="match status" value="1"/>
</dbReference>
<reference evidence="16" key="1">
    <citation type="submission" date="2016-10" db="EMBL/GenBank/DDBJ databases">
        <authorList>
            <person name="Benchimol M."/>
            <person name="Almeida L.G."/>
            <person name="Vasconcelos A.T."/>
            <person name="Perreira-Neves A."/>
            <person name="Rosa I.A."/>
            <person name="Tasca T."/>
            <person name="Bogo M.R."/>
            <person name="de Souza W."/>
        </authorList>
    </citation>
    <scope>NUCLEOTIDE SEQUENCE [LARGE SCALE GENOMIC DNA]</scope>
    <source>
        <strain evidence="16">K</strain>
    </source>
</reference>
<evidence type="ECO:0000256" key="9">
    <source>
        <dbReference type="PIRSR" id="PIRSR630616-1"/>
    </source>
</evidence>
<keyword evidence="4 10" id="KW-0547">Nucleotide-binding</keyword>
<keyword evidence="17" id="KW-1185">Reference proteome</keyword>
<dbReference type="GO" id="GO:0005524">
    <property type="term" value="F:ATP binding"/>
    <property type="evidence" value="ECO:0007669"/>
    <property type="project" value="UniProtKB-UniRule"/>
</dbReference>
<dbReference type="RefSeq" id="XP_068350810.1">
    <property type="nucleotide sequence ID" value="XM_068510634.1"/>
</dbReference>
<name>A0A1J4JG76_9EUKA</name>
<accession>A0A1J4JG76</accession>
<evidence type="ECO:0000256" key="13">
    <source>
        <dbReference type="RuleBase" id="RU000304"/>
    </source>
</evidence>
<evidence type="ECO:0000259" key="15">
    <source>
        <dbReference type="PROSITE" id="PS50011"/>
    </source>
</evidence>
<evidence type="ECO:0000256" key="14">
    <source>
        <dbReference type="SAM" id="Phobius"/>
    </source>
</evidence>